<organism evidence="2 3">
    <name type="scientific">Dietzia kunjamensis subsp. schimae</name>
    <dbReference type="NCBI Taxonomy" id="498198"/>
    <lineage>
        <taxon>Bacteria</taxon>
        <taxon>Bacillati</taxon>
        <taxon>Actinomycetota</taxon>
        <taxon>Actinomycetes</taxon>
        <taxon>Mycobacteriales</taxon>
        <taxon>Dietziaceae</taxon>
        <taxon>Dietzia</taxon>
    </lineage>
</organism>
<dbReference type="InterPro" id="IPR018766">
    <property type="entry name" value="Zinicin_2"/>
</dbReference>
<dbReference type="PANTHER" id="PTHR39420">
    <property type="match status" value="1"/>
</dbReference>
<dbReference type="RefSeq" id="WP_241729184.1">
    <property type="nucleotide sequence ID" value="NZ_BAAAQH010000008.1"/>
</dbReference>
<keyword evidence="3" id="KW-1185">Reference proteome</keyword>
<feature type="region of interest" description="Disordered" evidence="1">
    <location>
        <begin position="439"/>
        <end position="497"/>
    </location>
</feature>
<comment type="caution">
    <text evidence="2">The sequence shown here is derived from an EMBL/GenBank/DDBJ whole genome shotgun (WGS) entry which is preliminary data.</text>
</comment>
<dbReference type="Pfam" id="PF10103">
    <property type="entry name" value="Zincin_2"/>
    <property type="match status" value="1"/>
</dbReference>
<keyword evidence="2" id="KW-0378">Hydrolase</keyword>
<evidence type="ECO:0000313" key="3">
    <source>
        <dbReference type="Proteomes" id="UP000315460"/>
    </source>
</evidence>
<proteinExistence type="predicted"/>
<feature type="compositionally biased region" description="Gly residues" evidence="1">
    <location>
        <begin position="441"/>
        <end position="454"/>
    </location>
</feature>
<dbReference type="Proteomes" id="UP000315460">
    <property type="component" value="Unassembled WGS sequence"/>
</dbReference>
<dbReference type="SUPFAM" id="SSF55486">
    <property type="entry name" value="Metalloproteases ('zincins'), catalytic domain"/>
    <property type="match status" value="1"/>
</dbReference>
<dbReference type="InterPro" id="IPR042271">
    <property type="entry name" value="Zinicin_2_N"/>
</dbReference>
<dbReference type="Gene3D" id="1.20.150.30">
    <property type="entry name" value="Zincin-like metallopeptidase, N-terminal domain"/>
    <property type="match status" value="1"/>
</dbReference>
<name>A0ABY1N1V5_9ACTN</name>
<dbReference type="NCBIfam" id="TIGR03624">
    <property type="entry name" value="putative hydrolase"/>
    <property type="match status" value="1"/>
</dbReference>
<protein>
    <submittedName>
        <fullName evidence="2">Hydrolase</fullName>
    </submittedName>
</protein>
<dbReference type="PANTHER" id="PTHR39420:SF2">
    <property type="entry name" value="HYDROLASE"/>
    <property type="match status" value="1"/>
</dbReference>
<evidence type="ECO:0000313" key="2">
    <source>
        <dbReference type="EMBL" id="SMO75123.1"/>
    </source>
</evidence>
<evidence type="ECO:0000256" key="1">
    <source>
        <dbReference type="SAM" id="MobiDB-lite"/>
    </source>
</evidence>
<sequence>MNQPFGFSASDDDGRDDDRDRGQGGPDGPGGFDPSQFGNLGQMLSQFGQMLGSMGSAMSGPGSSGPVNYQLARTVALQSLGRTPVITDASRTAAQESVRLAELWLDETTQFPSGVHRTEVWTPQQWVEHSLPTWEKICTPVAEQMNSATKGAMPEEARQLAGPLLGMLDQMGGMGFGMQLGQGLGKLAPAVLFSSEVGIPFGDDGVAALSPAAIDEFADELELPRQEVVVFLAAREAAHLRLFSGAPWLRARFLATVEEYARGIRVDTSGLDDLASGLDPSILQDPAKLQELLSGGAGAIGPKVTNVNEAALGRLETLLALVEGWVDVVVATAVGDRLPSADKLREMWLRRRATGGAAEQAFASLVGLELRPRKAREASELWRRVGEAVGTERRDGLWSHPDLLPVGEDLENPAAVIDRLLDESTGDSSGVDEIERFLRESGGGTGEAGDGGPEASGPDDSGTDGSGSGTEGSSTEGSGTEGSGTEGSDSEGPRDGA</sequence>
<dbReference type="GO" id="GO:0016787">
    <property type="term" value="F:hydrolase activity"/>
    <property type="evidence" value="ECO:0007669"/>
    <property type="project" value="UniProtKB-KW"/>
</dbReference>
<dbReference type="EMBL" id="FXTG01000005">
    <property type="protein sequence ID" value="SMO75123.1"/>
    <property type="molecule type" value="Genomic_DNA"/>
</dbReference>
<reference evidence="2 3" key="1">
    <citation type="submission" date="2017-05" db="EMBL/GenBank/DDBJ databases">
        <authorList>
            <person name="Varghese N."/>
            <person name="Submissions S."/>
        </authorList>
    </citation>
    <scope>NUCLEOTIDE SEQUENCE [LARGE SCALE GENOMIC DNA]</scope>
    <source>
        <strain evidence="2 3">DSM 45139</strain>
    </source>
</reference>
<feature type="region of interest" description="Disordered" evidence="1">
    <location>
        <begin position="1"/>
        <end position="39"/>
    </location>
</feature>
<gene>
    <name evidence="2" type="ORF">SAMN06265174_10533</name>
</gene>
<accession>A0ABY1N1V5</accession>